<feature type="transmembrane region" description="Helical" evidence="1">
    <location>
        <begin position="57"/>
        <end position="76"/>
    </location>
</feature>
<keyword evidence="1" id="KW-0472">Membrane</keyword>
<organism evidence="3">
    <name type="scientific">marine sediment metagenome</name>
    <dbReference type="NCBI Taxonomy" id="412755"/>
    <lineage>
        <taxon>unclassified sequences</taxon>
        <taxon>metagenomes</taxon>
        <taxon>ecological metagenomes</taxon>
    </lineage>
</organism>
<keyword evidence="1" id="KW-1133">Transmembrane helix</keyword>
<evidence type="ECO:0000313" key="3">
    <source>
        <dbReference type="EMBL" id="GAJ10219.1"/>
    </source>
</evidence>
<comment type="caution">
    <text evidence="3">The sequence shown here is derived from an EMBL/GenBank/DDBJ whole genome shotgun (WGS) entry which is preliminary data.</text>
</comment>
<dbReference type="AlphaFoldDB" id="X1TY67"/>
<gene>
    <name evidence="3" type="ORF">S12H4_52725</name>
</gene>
<protein>
    <recommendedName>
        <fullName evidence="2">TRAP C4-dicarboxylate transport system permease DctM subunit domain-containing protein</fullName>
    </recommendedName>
</protein>
<dbReference type="PANTHER" id="PTHR43849:SF2">
    <property type="entry name" value="BLL3936 PROTEIN"/>
    <property type="match status" value="1"/>
</dbReference>
<dbReference type="Pfam" id="PF06808">
    <property type="entry name" value="DctM"/>
    <property type="match status" value="1"/>
</dbReference>
<dbReference type="PANTHER" id="PTHR43849">
    <property type="entry name" value="BLL3936 PROTEIN"/>
    <property type="match status" value="1"/>
</dbReference>
<feature type="transmembrane region" description="Helical" evidence="1">
    <location>
        <begin position="179"/>
        <end position="196"/>
    </location>
</feature>
<dbReference type="InterPro" id="IPR010656">
    <property type="entry name" value="DctM"/>
</dbReference>
<dbReference type="EMBL" id="BARW01033479">
    <property type="protein sequence ID" value="GAJ10219.1"/>
    <property type="molecule type" value="Genomic_DNA"/>
</dbReference>
<sequence length="208" mass="21775">FAFGKGGMLGLPAQVMGELLIGFLIFAGMLMASEAGKFFLTLALCLLGRFRGGPAKVAVLASGFFGSLSGASMANVATTGSITIPAMKRLGYPPHYAGAIEAVASTGGIIMPPVMGAVAFLMTVITGIPYTVIIVAAVIPAILYYYGLLVQVDAYAARAGLRGLPREEIPPLLTTLKEGWPFIIVFIFLSFWLVLLPKPLPSVLPLGL</sequence>
<accession>X1TY67</accession>
<feature type="non-terminal residue" evidence="3">
    <location>
        <position position="1"/>
    </location>
</feature>
<evidence type="ECO:0000256" key="1">
    <source>
        <dbReference type="SAM" id="Phobius"/>
    </source>
</evidence>
<proteinExistence type="predicted"/>
<feature type="transmembrane region" description="Helical" evidence="1">
    <location>
        <begin position="128"/>
        <end position="146"/>
    </location>
</feature>
<keyword evidence="1" id="KW-0812">Transmembrane</keyword>
<name>X1TY67_9ZZZZ</name>
<reference evidence="3" key="1">
    <citation type="journal article" date="2014" name="Front. Microbiol.">
        <title>High frequency of phylogenetically diverse reductive dehalogenase-homologous genes in deep subseafloor sedimentary metagenomes.</title>
        <authorList>
            <person name="Kawai M."/>
            <person name="Futagami T."/>
            <person name="Toyoda A."/>
            <person name="Takaki Y."/>
            <person name="Nishi S."/>
            <person name="Hori S."/>
            <person name="Arai W."/>
            <person name="Tsubouchi T."/>
            <person name="Morono Y."/>
            <person name="Uchiyama I."/>
            <person name="Ito T."/>
            <person name="Fujiyama A."/>
            <person name="Inagaki F."/>
            <person name="Takami H."/>
        </authorList>
    </citation>
    <scope>NUCLEOTIDE SEQUENCE</scope>
    <source>
        <strain evidence="3">Expedition CK06-06</strain>
    </source>
</reference>
<evidence type="ECO:0000259" key="2">
    <source>
        <dbReference type="Pfam" id="PF06808"/>
    </source>
</evidence>
<feature type="transmembrane region" description="Helical" evidence="1">
    <location>
        <begin position="20"/>
        <end position="45"/>
    </location>
</feature>
<feature type="transmembrane region" description="Helical" evidence="1">
    <location>
        <begin position="96"/>
        <end position="121"/>
    </location>
</feature>
<feature type="domain" description="TRAP C4-dicarboxylate transport system permease DctM subunit" evidence="2">
    <location>
        <begin position="13"/>
        <end position="192"/>
    </location>
</feature>